<evidence type="ECO:0000313" key="4">
    <source>
        <dbReference type="EMBL" id="KAK2067421.1"/>
    </source>
</evidence>
<gene>
    <name evidence="4" type="ORF">P8C59_001164</name>
</gene>
<dbReference type="PANTHER" id="PTHR28554:SF1">
    <property type="entry name" value="LARGE RIBOSOMAL SUBUNIT PROTEIN ML45"/>
    <property type="match status" value="1"/>
</dbReference>
<dbReference type="Gene3D" id="3.10.450.240">
    <property type="match status" value="1"/>
</dbReference>
<evidence type="ECO:0000256" key="2">
    <source>
        <dbReference type="ARBA" id="ARBA00022946"/>
    </source>
</evidence>
<comment type="subcellular location">
    <subcellularLocation>
        <location evidence="1">Mitochondrion</location>
    </subcellularLocation>
</comment>
<evidence type="ECO:0000256" key="3">
    <source>
        <dbReference type="ARBA" id="ARBA00023128"/>
    </source>
</evidence>
<protein>
    <recommendedName>
        <fullName evidence="6">Tim44-like domain-containing protein</fullName>
    </recommendedName>
</protein>
<keyword evidence="3" id="KW-0496">Mitochondrion</keyword>
<dbReference type="SUPFAM" id="SSF54427">
    <property type="entry name" value="NTF2-like"/>
    <property type="match status" value="1"/>
</dbReference>
<dbReference type="InterPro" id="IPR032710">
    <property type="entry name" value="NTF2-like_dom_sf"/>
</dbReference>
<accession>A0AAD9HXV4</accession>
<sequence>MLPGTFVKPPFHKFPFSSPRKLYKLTWGWLRSRVTSLVRTVIFKLSSKPSIWERALWRRNYKAIIPQAKALHRAMSEALAAGNKPALAKVCVTKLSAKLGAAIDARPTGRRLTWELVKYNSARIADAKVLTIMEEPVRVTIYQVVVRIKSRQRLVEYDDSPQGGGRMVPGSAKELHLVENVVLTTMVDSETYRLSEWRIWGIVKDSTPESVAEDEVLMKALQEEQVSKHKMAHG</sequence>
<dbReference type="Proteomes" id="UP001217918">
    <property type="component" value="Unassembled WGS sequence"/>
</dbReference>
<dbReference type="AlphaFoldDB" id="A0AAD9HXV4"/>
<keyword evidence="2" id="KW-0809">Transit peptide</keyword>
<dbReference type="PANTHER" id="PTHR28554">
    <property type="entry name" value="39S RIBOSOMAL PROTEIN L45, MITOCHONDRIAL"/>
    <property type="match status" value="1"/>
</dbReference>
<evidence type="ECO:0008006" key="6">
    <source>
        <dbReference type="Google" id="ProtNLM"/>
    </source>
</evidence>
<evidence type="ECO:0000313" key="5">
    <source>
        <dbReference type="Proteomes" id="UP001217918"/>
    </source>
</evidence>
<dbReference type="GO" id="GO:0005739">
    <property type="term" value="C:mitochondrion"/>
    <property type="evidence" value="ECO:0007669"/>
    <property type="project" value="UniProtKB-SubCell"/>
</dbReference>
<reference evidence="4" key="1">
    <citation type="journal article" date="2023" name="Mol. Plant Microbe Interact.">
        <title>Elucidating the Obligate Nature and Biological Capacity of an Invasive Fungal Corn Pathogen.</title>
        <authorList>
            <person name="MacCready J.S."/>
            <person name="Roggenkamp E.M."/>
            <person name="Gdanetz K."/>
            <person name="Chilvers M.I."/>
        </authorList>
    </citation>
    <scope>NUCLEOTIDE SEQUENCE</scope>
    <source>
        <strain evidence="4">PM02</strain>
    </source>
</reference>
<dbReference type="EMBL" id="JAQQPM010000001">
    <property type="protein sequence ID" value="KAK2067421.1"/>
    <property type="molecule type" value="Genomic_DNA"/>
</dbReference>
<comment type="caution">
    <text evidence="4">The sequence shown here is derived from an EMBL/GenBank/DDBJ whole genome shotgun (WGS) entry which is preliminary data.</text>
</comment>
<proteinExistence type="predicted"/>
<organism evidence="4 5">
    <name type="scientific">Phyllachora maydis</name>
    <dbReference type="NCBI Taxonomy" id="1825666"/>
    <lineage>
        <taxon>Eukaryota</taxon>
        <taxon>Fungi</taxon>
        <taxon>Dikarya</taxon>
        <taxon>Ascomycota</taxon>
        <taxon>Pezizomycotina</taxon>
        <taxon>Sordariomycetes</taxon>
        <taxon>Sordariomycetidae</taxon>
        <taxon>Phyllachorales</taxon>
        <taxon>Phyllachoraceae</taxon>
        <taxon>Phyllachora</taxon>
    </lineage>
</organism>
<dbReference type="InterPro" id="IPR051975">
    <property type="entry name" value="mtLSU_mL45"/>
</dbReference>
<keyword evidence="5" id="KW-1185">Reference proteome</keyword>
<name>A0AAD9HXV4_9PEZI</name>
<evidence type="ECO:0000256" key="1">
    <source>
        <dbReference type="ARBA" id="ARBA00004173"/>
    </source>
</evidence>